<name>A0A6I6MIE3_9CAUL</name>
<accession>A0A6I6MIE3</accession>
<dbReference type="AlphaFoldDB" id="A0A6I6MIE3"/>
<dbReference type="KEGG" id="tsv:DSM104635_01687"/>
<evidence type="ECO:0008006" key="3">
    <source>
        <dbReference type="Google" id="ProtNLM"/>
    </source>
</evidence>
<organism evidence="1 2">
    <name type="scientific">Terricaulis silvestris</name>
    <dbReference type="NCBI Taxonomy" id="2686094"/>
    <lineage>
        <taxon>Bacteria</taxon>
        <taxon>Pseudomonadati</taxon>
        <taxon>Pseudomonadota</taxon>
        <taxon>Alphaproteobacteria</taxon>
        <taxon>Caulobacterales</taxon>
        <taxon>Caulobacteraceae</taxon>
        <taxon>Terricaulis</taxon>
    </lineage>
</organism>
<gene>
    <name evidence="1" type="ORF">DSM104635_01687</name>
</gene>
<proteinExistence type="predicted"/>
<keyword evidence="2" id="KW-1185">Reference proteome</keyword>
<sequence>MRHGPDYGVPQRLAHLLGLADPSEDGEGVVFGQDLLSRSQYSPGELRRLGAELDALLADETIGKAELKGILNRSMGKAWGVPFSFRGPREFLEAVAKQLRTQ</sequence>
<dbReference type="RefSeq" id="WP_158765758.1">
    <property type="nucleotide sequence ID" value="NZ_CP047045.1"/>
</dbReference>
<evidence type="ECO:0000313" key="2">
    <source>
        <dbReference type="Proteomes" id="UP000431269"/>
    </source>
</evidence>
<dbReference type="Proteomes" id="UP000431269">
    <property type="component" value="Chromosome"/>
</dbReference>
<protein>
    <recommendedName>
        <fullName evidence="3">CdiI immunity protein domain-containing protein</fullName>
    </recommendedName>
</protein>
<dbReference type="EMBL" id="CP047045">
    <property type="protein sequence ID" value="QGZ94855.1"/>
    <property type="molecule type" value="Genomic_DNA"/>
</dbReference>
<reference evidence="2" key="1">
    <citation type="submission" date="2019-12" db="EMBL/GenBank/DDBJ databases">
        <title>Complete genome of Terracaulis silvestris 0127_4.</title>
        <authorList>
            <person name="Vieira S."/>
            <person name="Riedel T."/>
            <person name="Sproer C."/>
            <person name="Pascual J."/>
            <person name="Boedeker C."/>
            <person name="Overmann J."/>
        </authorList>
    </citation>
    <scope>NUCLEOTIDE SEQUENCE [LARGE SCALE GENOMIC DNA]</scope>
    <source>
        <strain evidence="2">0127_4</strain>
    </source>
</reference>
<evidence type="ECO:0000313" key="1">
    <source>
        <dbReference type="EMBL" id="QGZ94855.1"/>
    </source>
</evidence>